<name>A0A059FZI0_9PROT</name>
<organism evidence="2 3">
    <name type="scientific">Hyphomonas hirschiana VP5</name>
    <dbReference type="NCBI Taxonomy" id="1280951"/>
    <lineage>
        <taxon>Bacteria</taxon>
        <taxon>Pseudomonadati</taxon>
        <taxon>Pseudomonadota</taxon>
        <taxon>Alphaproteobacteria</taxon>
        <taxon>Hyphomonadales</taxon>
        <taxon>Hyphomonadaceae</taxon>
        <taxon>Hyphomonas</taxon>
    </lineage>
</organism>
<dbReference type="Proteomes" id="UP000025061">
    <property type="component" value="Unassembled WGS sequence"/>
</dbReference>
<dbReference type="EMBL" id="ARYI01000001">
    <property type="protein sequence ID" value="KCZ96050.1"/>
    <property type="molecule type" value="Genomic_DNA"/>
</dbReference>
<dbReference type="PATRIC" id="fig|1280951.3.peg.37"/>
<evidence type="ECO:0000313" key="3">
    <source>
        <dbReference type="Proteomes" id="UP000025061"/>
    </source>
</evidence>
<keyword evidence="3" id="KW-1185">Reference proteome</keyword>
<dbReference type="PANTHER" id="PTHR34109:SF1">
    <property type="entry name" value="VOC DOMAIN-CONTAINING PROTEIN"/>
    <property type="match status" value="1"/>
</dbReference>
<dbReference type="Gene3D" id="3.30.720.120">
    <property type="match status" value="1"/>
</dbReference>
<dbReference type="Gene3D" id="3.30.720.110">
    <property type="match status" value="1"/>
</dbReference>
<evidence type="ECO:0000259" key="1">
    <source>
        <dbReference type="PROSITE" id="PS51819"/>
    </source>
</evidence>
<dbReference type="InterPro" id="IPR029068">
    <property type="entry name" value="Glyas_Bleomycin-R_OHBP_Dase"/>
</dbReference>
<dbReference type="RefSeq" id="WP_011646041.1">
    <property type="nucleotide sequence ID" value="NZ_ARYI01000001.1"/>
</dbReference>
<dbReference type="SUPFAM" id="SSF54593">
    <property type="entry name" value="Glyoxalase/Bleomycin resistance protein/Dihydroxybiphenyl dioxygenase"/>
    <property type="match status" value="1"/>
</dbReference>
<reference evidence="2 3" key="1">
    <citation type="submission" date="2013-04" db="EMBL/GenBank/DDBJ databases">
        <title>Hyphomonas hirschiana VP5 Genome Sequencing.</title>
        <authorList>
            <person name="Lai Q."/>
            <person name="Shao Z."/>
        </authorList>
    </citation>
    <scope>NUCLEOTIDE SEQUENCE [LARGE SCALE GENOMIC DNA]</scope>
    <source>
        <strain evidence="2 3">VP5</strain>
    </source>
</reference>
<dbReference type="InterPro" id="IPR037523">
    <property type="entry name" value="VOC_core"/>
</dbReference>
<evidence type="ECO:0000313" key="2">
    <source>
        <dbReference type="EMBL" id="KCZ96050.1"/>
    </source>
</evidence>
<dbReference type="InterPro" id="IPR004360">
    <property type="entry name" value="Glyas_Fos-R_dOase_dom"/>
</dbReference>
<dbReference type="PANTHER" id="PTHR34109">
    <property type="entry name" value="BNAUNNG04460D PROTEIN-RELATED"/>
    <property type="match status" value="1"/>
</dbReference>
<dbReference type="CDD" id="cd07246">
    <property type="entry name" value="VOC_like"/>
    <property type="match status" value="1"/>
</dbReference>
<comment type="caution">
    <text evidence="2">The sequence shown here is derived from an EMBL/GenBank/DDBJ whole genome shotgun (WGS) entry which is preliminary data.</text>
</comment>
<gene>
    <name evidence="2" type="ORF">HHI_00185</name>
</gene>
<proteinExistence type="predicted"/>
<feature type="domain" description="VOC" evidence="1">
    <location>
        <begin position="15"/>
        <end position="140"/>
    </location>
</feature>
<accession>A0A059FZI0</accession>
<protein>
    <submittedName>
        <fullName evidence="2">Glyoxalase family protein</fullName>
    </submittedName>
</protein>
<dbReference type="AlphaFoldDB" id="A0A059FZI0"/>
<dbReference type="Pfam" id="PF00903">
    <property type="entry name" value="Glyoxalase"/>
    <property type="match status" value="1"/>
</dbReference>
<dbReference type="PROSITE" id="PS51819">
    <property type="entry name" value="VOC"/>
    <property type="match status" value="1"/>
</dbReference>
<sequence length="164" mass="17510">MTEKKPVAEIAAEMGIGLVTPHLTCEGAAAAIDFYKAAFGAEEMMRLPGPDGRLLHAAIRLNGSMIMLNDLYQDMNGHSPKTLGGTPVTIHLMVDDADAVAARAVKAGAKIVMPVENQFWGDRYGVVEDPFGHHWSIAAPVWPPKSPEEMEAAAKAAMAQMAQS</sequence>